<dbReference type="SUPFAM" id="SSF52540">
    <property type="entry name" value="P-loop containing nucleoside triphosphate hydrolases"/>
    <property type="match status" value="1"/>
</dbReference>
<dbReference type="NCBIfam" id="NF002204">
    <property type="entry name" value="PRK01077.1"/>
    <property type="match status" value="1"/>
</dbReference>
<evidence type="ECO:0000313" key="10">
    <source>
        <dbReference type="EMBL" id="CUR39232.1"/>
    </source>
</evidence>
<keyword evidence="2 7" id="KW-0436">Ligase</keyword>
<dbReference type="PANTHER" id="PTHR43873:SF1">
    <property type="entry name" value="COBYRINATE A,C-DIAMIDE SYNTHASE"/>
    <property type="match status" value="1"/>
</dbReference>
<dbReference type="GO" id="GO:0009236">
    <property type="term" value="P:cobalamin biosynthetic process"/>
    <property type="evidence" value="ECO:0007669"/>
    <property type="project" value="UniProtKB-UniRule"/>
</dbReference>
<dbReference type="GO" id="GO:0005524">
    <property type="term" value="F:ATP binding"/>
    <property type="evidence" value="ECO:0007669"/>
    <property type="project" value="UniProtKB-UniRule"/>
</dbReference>
<dbReference type="InterPro" id="IPR002586">
    <property type="entry name" value="CobQ/CobB/MinD/ParA_Nub-bd_dom"/>
</dbReference>
<comment type="catalytic activity">
    <reaction evidence="7">
        <text>cob(II)yrinate + 2 L-glutamine + 2 ATP + 2 H2O = cob(II)yrinate a,c diamide + 2 L-glutamate + 2 ADP + 2 phosphate + 2 H(+)</text>
        <dbReference type="Rhea" id="RHEA:26289"/>
        <dbReference type="ChEBI" id="CHEBI:15377"/>
        <dbReference type="ChEBI" id="CHEBI:15378"/>
        <dbReference type="ChEBI" id="CHEBI:29985"/>
        <dbReference type="ChEBI" id="CHEBI:30616"/>
        <dbReference type="ChEBI" id="CHEBI:43474"/>
        <dbReference type="ChEBI" id="CHEBI:58359"/>
        <dbReference type="ChEBI" id="CHEBI:58537"/>
        <dbReference type="ChEBI" id="CHEBI:58894"/>
        <dbReference type="ChEBI" id="CHEBI:456216"/>
        <dbReference type="EC" id="6.3.5.11"/>
    </reaction>
</comment>
<reference evidence="12" key="2">
    <citation type="submission" date="2015-10" db="EMBL/GenBank/DDBJ databases">
        <authorList>
            <person name="Crossman L.C."/>
        </authorList>
    </citation>
    <scope>NUCLEOTIDE SEQUENCE [LARGE SCALE GENOMIC DNA]</scope>
    <source>
        <strain evidence="12">20-2</strain>
    </source>
</reference>
<dbReference type="EMBL" id="LN887421">
    <property type="protein sequence ID" value="CUR39232.1"/>
    <property type="molecule type" value="Genomic_DNA"/>
</dbReference>
<comment type="pathway">
    <text evidence="7">Cofactor biosynthesis; adenosylcobalamin biosynthesis; cob(II)yrinate a,c-diamide from sirohydrochlorin (anaerobic route): step 10/10.</text>
</comment>
<comment type="function">
    <text evidence="7">Catalyzes the ATP-dependent amidation of the two carboxylate groups at positions a and c of cobyrinate, using either L-glutamine or ammonia as the nitrogen source.</text>
</comment>
<evidence type="ECO:0000313" key="12">
    <source>
        <dbReference type="Proteomes" id="UP000235484"/>
    </source>
</evidence>
<evidence type="ECO:0000256" key="4">
    <source>
        <dbReference type="ARBA" id="ARBA00022840"/>
    </source>
</evidence>
<dbReference type="Pfam" id="PF07685">
    <property type="entry name" value="GATase_3"/>
    <property type="match status" value="1"/>
</dbReference>
<evidence type="ECO:0000256" key="7">
    <source>
        <dbReference type="HAMAP-Rule" id="MF_00027"/>
    </source>
</evidence>
<dbReference type="GO" id="GO:0042242">
    <property type="term" value="F:cobyrinic acid a,c-diamide synthase activity"/>
    <property type="evidence" value="ECO:0007669"/>
    <property type="project" value="UniProtKB-UniRule"/>
</dbReference>
<evidence type="ECO:0000259" key="8">
    <source>
        <dbReference type="Pfam" id="PF01656"/>
    </source>
</evidence>
<feature type="domain" description="CobB/CobQ-like glutamine amidotransferase" evidence="9">
    <location>
        <begin position="245"/>
        <end position="438"/>
    </location>
</feature>
<dbReference type="EC" id="6.3.5.11" evidence="7"/>
<dbReference type="HAMAP" id="MF_00027">
    <property type="entry name" value="CobB_CbiA"/>
    <property type="match status" value="1"/>
</dbReference>
<dbReference type="Proteomes" id="UP000235484">
    <property type="component" value="Unassembled WGS sequence"/>
</dbReference>
<dbReference type="Pfam" id="PF01656">
    <property type="entry name" value="CbiA"/>
    <property type="match status" value="1"/>
</dbReference>
<sequence>MKKFLIAGVTSGSGKTTAVLGILKALNKKYKIQSYKVGPDYIDTKFHTRITNLPTRNLDNYLVPDPQVLNYIFTTDTENIDLGIVEGVMGLYDGLGTDKDAYSTASIAKQLNIPVILVINARATSTSAAAILKGFIDFDEKVPIKGVIVNNVMSENHYKLVAGAIHRYLNLPVLGYLPHDVTVSLPSRQLGLVPDDELPDVDRKITKIAESVKKHVNLDKLLSLAAPTPKIFADPFDIQRVNLRLGIAKDEAFNFYYADNLRLLKKTGVKLVPFSPINDQHLPKVDALYFGGGYPEEFASELAANQSLKQEIREFSLADKPIYAECGGLMYLGKVLKQGENDFPMVGIFNGVSEMTPRLKKFGYCEAYPQINCLLGNKDQKIVGHEFHHSTFKQLDQQLKPVLIMKKVRDGQVVDTWSGGYQVRKTFASYLHVHFYQDAKLFTQFLSNLGADLQ</sequence>
<reference evidence="10" key="1">
    <citation type="submission" date="2015-10" db="EMBL/GenBank/DDBJ databases">
        <authorList>
            <person name="Gilbert D.G."/>
        </authorList>
    </citation>
    <scope>NUCLEOTIDE SEQUENCE</scope>
    <source>
        <strain evidence="11">20-2</strain>
        <strain evidence="10">3c6</strain>
    </source>
</reference>
<dbReference type="InterPro" id="IPR011698">
    <property type="entry name" value="GATase_3"/>
</dbReference>
<comment type="similarity">
    <text evidence="7">Belongs to the CobB/CbiA family.</text>
</comment>
<accession>A0A0U5JPH5</accession>
<proteinExistence type="inferred from homology"/>
<comment type="miscellaneous">
    <text evidence="7">The a and c carboxylates of cobyrinate are activated for nucleophilic attack via formation of a phosphorylated intermediate by ATP. CbiA catalyzes first the amidation of the c-carboxylate, and then that of the a-carboxylate.</text>
</comment>
<feature type="site" description="Increases nucleophilicity of active site Cys" evidence="7">
    <location>
        <position position="432"/>
    </location>
</feature>
<dbReference type="InterPro" id="IPR029062">
    <property type="entry name" value="Class_I_gatase-like"/>
</dbReference>
<evidence type="ECO:0000313" key="11">
    <source>
        <dbReference type="EMBL" id="CUR41947.1"/>
    </source>
</evidence>
<evidence type="ECO:0000256" key="6">
    <source>
        <dbReference type="ARBA" id="ARBA00022962"/>
    </source>
</evidence>
<organism evidence="10">
    <name type="scientific">Limosilactobacillus reuteri</name>
    <name type="common">Lactobacillus reuteri</name>
    <dbReference type="NCBI Taxonomy" id="1598"/>
    <lineage>
        <taxon>Bacteria</taxon>
        <taxon>Bacillati</taxon>
        <taxon>Bacillota</taxon>
        <taxon>Bacilli</taxon>
        <taxon>Lactobacillales</taxon>
        <taxon>Lactobacillaceae</taxon>
        <taxon>Limosilactobacillus</taxon>
    </lineage>
</organism>
<keyword evidence="6 7" id="KW-0315">Glutamine amidotransferase</keyword>
<feature type="domain" description="CobQ/CobB/MinD/ParA nucleotide binding" evidence="8">
    <location>
        <begin position="5"/>
        <end position="189"/>
    </location>
</feature>
<evidence type="ECO:0000256" key="5">
    <source>
        <dbReference type="ARBA" id="ARBA00022842"/>
    </source>
</evidence>
<dbReference type="SUPFAM" id="SSF52317">
    <property type="entry name" value="Class I glutamine amidotransferase-like"/>
    <property type="match status" value="1"/>
</dbReference>
<evidence type="ECO:0000256" key="3">
    <source>
        <dbReference type="ARBA" id="ARBA00022741"/>
    </source>
</evidence>
<dbReference type="Gene3D" id="3.40.50.880">
    <property type="match status" value="1"/>
</dbReference>
<evidence type="ECO:0000256" key="1">
    <source>
        <dbReference type="ARBA" id="ARBA00001946"/>
    </source>
</evidence>
<dbReference type="InterPro" id="IPR004484">
    <property type="entry name" value="CbiA/CobB_synth"/>
</dbReference>
<comment type="domain">
    <text evidence="7">Comprises of two domains. The C-terminal domain contains the binding site for glutamine and catalyzes the hydrolysis of this substrate to glutamate and ammonia. The N-terminal domain is anticipated to bind ATP and cobyrinate and catalyzes the ultimate synthesis of the diamide product. The ammonia produced via the glutaminase domain is probably translocated to the adjacent domain via a molecular tunnel, where it reacts with an activated intermediate.</text>
</comment>
<dbReference type="UniPathway" id="UPA00148">
    <property type="reaction ID" value="UER00231"/>
</dbReference>
<comment type="cofactor">
    <cofactor evidence="1 7">
        <name>Mg(2+)</name>
        <dbReference type="ChEBI" id="CHEBI:18420"/>
    </cofactor>
</comment>
<dbReference type="EMBL" id="LN887650">
    <property type="protein sequence ID" value="CUR41947.1"/>
    <property type="molecule type" value="Genomic_DNA"/>
</dbReference>
<keyword evidence="4 7" id="KW-0067">ATP-binding</keyword>
<dbReference type="PANTHER" id="PTHR43873">
    <property type="entry name" value="COBYRINATE A,C-DIAMIDE SYNTHASE"/>
    <property type="match status" value="1"/>
</dbReference>
<dbReference type="Gene3D" id="3.40.50.300">
    <property type="entry name" value="P-loop containing nucleotide triphosphate hydrolases"/>
    <property type="match status" value="1"/>
</dbReference>
<evidence type="ECO:0000259" key="9">
    <source>
        <dbReference type="Pfam" id="PF07685"/>
    </source>
</evidence>
<gene>
    <name evidence="7" type="primary">cbiA</name>
    <name evidence="11" type="ORF">LRLP16767_LR202_01783</name>
    <name evidence="10" type="ORF">LRLP16767_LR3C6_01198</name>
</gene>
<evidence type="ECO:0000256" key="2">
    <source>
        <dbReference type="ARBA" id="ARBA00022598"/>
    </source>
</evidence>
<dbReference type="RefSeq" id="WP_102816749.1">
    <property type="nucleotide sequence ID" value="NZ_LN887650.1"/>
</dbReference>
<feature type="active site" description="Nucleophile" evidence="7">
    <location>
        <position position="326"/>
    </location>
</feature>
<dbReference type="InterPro" id="IPR027417">
    <property type="entry name" value="P-loop_NTPase"/>
</dbReference>
<keyword evidence="3 7" id="KW-0547">Nucleotide-binding</keyword>
<keyword evidence="7" id="KW-0169">Cobalamin biosynthesis</keyword>
<protein>
    <recommendedName>
        <fullName evidence="7">Cobyrinate a,c-diamide synthase</fullName>
        <ecNumber evidence="7">6.3.5.11</ecNumber>
    </recommendedName>
    <alternativeName>
        <fullName evidence="7">Cobyrinic acid a,c-diamide synthetase</fullName>
    </alternativeName>
</protein>
<dbReference type="NCBIfam" id="TIGR00379">
    <property type="entry name" value="cobB"/>
    <property type="match status" value="1"/>
</dbReference>
<dbReference type="CDD" id="cd03130">
    <property type="entry name" value="GATase1_CobB"/>
    <property type="match status" value="1"/>
</dbReference>
<keyword evidence="5 7" id="KW-0460">Magnesium</keyword>
<dbReference type="AlphaFoldDB" id="A0A0U5JPH5"/>
<dbReference type="PROSITE" id="PS51274">
    <property type="entry name" value="GATASE_COBBQ"/>
    <property type="match status" value="1"/>
</dbReference>
<name>A0A0U5JPH5_LIMRT</name>